<evidence type="ECO:0000259" key="6">
    <source>
        <dbReference type="Pfam" id="PF01258"/>
    </source>
</evidence>
<dbReference type="EMBL" id="MECQ01000001">
    <property type="protein sequence ID" value="ODV57570.1"/>
    <property type="molecule type" value="Genomic_DNA"/>
</dbReference>
<dbReference type="InterPro" id="IPR000962">
    <property type="entry name" value="Znf_DskA_TraR"/>
</dbReference>
<dbReference type="PROSITE" id="PS51128">
    <property type="entry name" value="ZF_DKSA_2"/>
    <property type="match status" value="1"/>
</dbReference>
<dbReference type="InterPro" id="IPR037187">
    <property type="entry name" value="DnaK_N"/>
</dbReference>
<feature type="domain" description="Zinc finger DksA/TraR C4-type" evidence="6">
    <location>
        <begin position="79"/>
        <end position="113"/>
    </location>
</feature>
<evidence type="ECO:0000313" key="8">
    <source>
        <dbReference type="Proteomes" id="UP000094784"/>
    </source>
</evidence>
<dbReference type="Gene3D" id="1.20.120.910">
    <property type="entry name" value="DksA, coiled-coil domain"/>
    <property type="match status" value="1"/>
</dbReference>
<keyword evidence="3" id="KW-0862">Zinc</keyword>
<evidence type="ECO:0000256" key="1">
    <source>
        <dbReference type="ARBA" id="ARBA00022723"/>
    </source>
</evidence>
<proteinExistence type="predicted"/>
<name>A0A1E4RAR5_9BACI</name>
<evidence type="ECO:0000256" key="3">
    <source>
        <dbReference type="ARBA" id="ARBA00022833"/>
    </source>
</evidence>
<evidence type="ECO:0000256" key="2">
    <source>
        <dbReference type="ARBA" id="ARBA00022771"/>
    </source>
</evidence>
<evidence type="ECO:0000313" key="7">
    <source>
        <dbReference type="EMBL" id="ODV57570.1"/>
    </source>
</evidence>
<dbReference type="GO" id="GO:0008270">
    <property type="term" value="F:zinc ion binding"/>
    <property type="evidence" value="ECO:0007669"/>
    <property type="project" value="UniProtKB-KW"/>
</dbReference>
<feature type="zinc finger region" description="dksA C4-type" evidence="4">
    <location>
        <begin position="84"/>
        <end position="108"/>
    </location>
</feature>
<dbReference type="PANTHER" id="PTHR33823:SF4">
    <property type="entry name" value="GENERAL STRESS PROTEIN 16O"/>
    <property type="match status" value="1"/>
</dbReference>
<reference evidence="7 8" key="1">
    <citation type="submission" date="2016-09" db="EMBL/GenBank/DDBJ databases">
        <title>Draft genome sequence of the soil isolate, Lysinibacillus fusiformis M5, a potential hypoxanthine producer.</title>
        <authorList>
            <person name="Gallegos-Monterrosa R."/>
            <person name="Maroti G."/>
            <person name="Balint B."/>
            <person name="Kovacs A.T."/>
        </authorList>
    </citation>
    <scope>NUCLEOTIDE SEQUENCE [LARGE SCALE GENOMIC DNA]</scope>
    <source>
        <strain evidence="7 8">M5</strain>
    </source>
</reference>
<feature type="compositionally biased region" description="Basic and acidic residues" evidence="5">
    <location>
        <begin position="20"/>
        <end position="31"/>
    </location>
</feature>
<dbReference type="Pfam" id="PF01258">
    <property type="entry name" value="zf-dskA_traR"/>
    <property type="match status" value="1"/>
</dbReference>
<dbReference type="SUPFAM" id="SSF109635">
    <property type="entry name" value="DnaK suppressor protein DksA, alpha-hairpin domain"/>
    <property type="match status" value="1"/>
</dbReference>
<dbReference type="PANTHER" id="PTHR33823">
    <property type="entry name" value="RNA POLYMERASE-BINDING TRANSCRIPTION FACTOR DKSA-RELATED"/>
    <property type="match status" value="1"/>
</dbReference>
<keyword evidence="2" id="KW-0863">Zinc-finger</keyword>
<sequence length="150" mass="16991">MDQQVMQKLKRQLEQELQEIEKRIDESERPQATELSNYDNHPADNASDLTDQLTEMAIDEHRGDNAEEIKEALQAMADGTYGKCAVCGKEIPIGRLEAMPQALTCVEHAEKKEDNLRPVEEEVLSSTPRSDDFIELEEFGSSDTPQDKNQ</sequence>
<gene>
    <name evidence="7" type="ORF">BG258_17390</name>
</gene>
<evidence type="ECO:0000256" key="5">
    <source>
        <dbReference type="SAM" id="MobiDB-lite"/>
    </source>
</evidence>
<dbReference type="OrthoDB" id="9811543at2"/>
<dbReference type="SUPFAM" id="SSF57716">
    <property type="entry name" value="Glucocorticoid receptor-like (DNA-binding domain)"/>
    <property type="match status" value="1"/>
</dbReference>
<dbReference type="AlphaFoldDB" id="A0A1E4RAR5"/>
<evidence type="ECO:0000256" key="4">
    <source>
        <dbReference type="PROSITE-ProRule" id="PRU00510"/>
    </source>
</evidence>
<dbReference type="RefSeq" id="WP_069482422.1">
    <property type="nucleotide sequence ID" value="NZ_JACUVP010000001.1"/>
</dbReference>
<keyword evidence="1" id="KW-0479">Metal-binding</keyword>
<feature type="region of interest" description="Disordered" evidence="5">
    <location>
        <begin position="20"/>
        <end position="49"/>
    </location>
</feature>
<organism evidence="7 8">
    <name type="scientific">Lysinibacillus fusiformis</name>
    <dbReference type="NCBI Taxonomy" id="28031"/>
    <lineage>
        <taxon>Bacteria</taxon>
        <taxon>Bacillati</taxon>
        <taxon>Bacillota</taxon>
        <taxon>Bacilli</taxon>
        <taxon>Bacillales</taxon>
        <taxon>Bacillaceae</taxon>
        <taxon>Lysinibacillus</taxon>
    </lineage>
</organism>
<protein>
    <submittedName>
        <fullName evidence="7">Molecular chaperone DnaK</fullName>
    </submittedName>
</protein>
<dbReference type="Proteomes" id="UP000094784">
    <property type="component" value="Unassembled WGS sequence"/>
</dbReference>
<accession>A0A1E4RAR5</accession>
<comment type="caution">
    <text evidence="7">The sequence shown here is derived from an EMBL/GenBank/DDBJ whole genome shotgun (WGS) entry which is preliminary data.</text>
</comment>
<feature type="region of interest" description="Disordered" evidence="5">
    <location>
        <begin position="113"/>
        <end position="150"/>
    </location>
</feature>